<dbReference type="AlphaFoldDB" id="A0AAU7Y8P6"/>
<organism evidence="3">
    <name type="scientific">Pseudomonas solani</name>
    <dbReference type="NCBI Taxonomy" id="2731552"/>
    <lineage>
        <taxon>Bacteria</taxon>
        <taxon>Pseudomonadati</taxon>
        <taxon>Pseudomonadota</taxon>
        <taxon>Gammaproteobacteria</taxon>
        <taxon>Pseudomonadales</taxon>
        <taxon>Pseudomonadaceae</taxon>
        <taxon>Pseudomonas</taxon>
    </lineage>
</organism>
<dbReference type="InterPro" id="IPR031325">
    <property type="entry name" value="RHS_repeat"/>
</dbReference>
<dbReference type="InterPro" id="IPR045351">
    <property type="entry name" value="DUF6531"/>
</dbReference>
<feature type="region of interest" description="Disordered" evidence="1">
    <location>
        <begin position="8"/>
        <end position="46"/>
    </location>
</feature>
<dbReference type="Gene3D" id="2.180.10.10">
    <property type="entry name" value="RHS repeat-associated core"/>
    <property type="match status" value="1"/>
</dbReference>
<feature type="domain" description="DUF6531" evidence="2">
    <location>
        <begin position="184"/>
        <end position="246"/>
    </location>
</feature>
<dbReference type="Pfam" id="PF20148">
    <property type="entry name" value="DUF6531"/>
    <property type="match status" value="1"/>
</dbReference>
<reference evidence="3" key="1">
    <citation type="submission" date="2023-08" db="EMBL/GenBank/DDBJ databases">
        <title>Increased levels of nutrients transform a symbiont into a lethal pathobiont.</title>
        <authorList>
            <person name="Lachnit T."/>
            <person name="Ulrich L."/>
            <person name="Willmer F.M."/>
            <person name="Hasenbein T."/>
            <person name="Steiner L.X."/>
            <person name="Wolters M."/>
            <person name="Herbst E.M."/>
            <person name="Deines P."/>
        </authorList>
    </citation>
    <scope>NUCLEOTIDE SEQUENCE</scope>
    <source>
        <strain evidence="3">T3</strain>
    </source>
</reference>
<name>A0AAU7Y8P6_9PSED</name>
<sequence length="548" mass="61645">MFWIWIKAQGPRPPRGSTLGTDNKKEHTPSTALTQRQQSQDKKTVPKSRFITRLTPTIAILLGLQSSNALAADYHWKLYQYPSPSFPSASEACKYYDNGDVYHKFHSFGLESESIAMCYSLVFTPPIFFSYARVWRDGSGCTPPKIYDEAIGGCIKPSNTVAPSKDLGTPEYKINTCTTDITSINLALGNTYLTEVDHQQTTAAQPVFYRTYNSMDGIWRHNYSTKLTVQNSTIILTKADGKQSHFTLSGTAAVAEQSELGSLTRTENEWIYISPRNERFTFDTSGRLIRHLDTTGAEVTLTYEQLYTTVTDHQNNQLQFSSKHSTDDHATQPTEIIAGQVEITFNYDINGQLNKATWNNAGLEKIRSFHYEDHRNTKLLTGITDERGIRYATWAYDDQGRAISSEHAGGAERTLVSYNADGSSTVTNALGKRTTYRFQTIQGIRRITAIEGEPSANCPNSNSSFTYDDRGLVKTRTDNKGNVTTFDYNERGLEVSRTEAFGTPQERTVTTEWHPTLFLPMTITEPDRSTSYSYDTQGRLIEQATTQR</sequence>
<feature type="compositionally biased region" description="Polar residues" evidence="1">
    <location>
        <begin position="29"/>
        <end position="38"/>
    </location>
</feature>
<dbReference type="EMBL" id="CP158373">
    <property type="protein sequence ID" value="XBY65403.1"/>
    <property type="molecule type" value="Genomic_DNA"/>
</dbReference>
<evidence type="ECO:0000313" key="3">
    <source>
        <dbReference type="EMBL" id="XBY65403.1"/>
    </source>
</evidence>
<dbReference type="InterPro" id="IPR006530">
    <property type="entry name" value="YD"/>
</dbReference>
<protein>
    <submittedName>
        <fullName evidence="3">DUF6531 domain-containing protein</fullName>
    </submittedName>
</protein>
<proteinExistence type="predicted"/>
<evidence type="ECO:0000259" key="2">
    <source>
        <dbReference type="Pfam" id="PF20148"/>
    </source>
</evidence>
<evidence type="ECO:0000256" key="1">
    <source>
        <dbReference type="SAM" id="MobiDB-lite"/>
    </source>
</evidence>
<dbReference type="NCBIfam" id="TIGR01643">
    <property type="entry name" value="YD_repeat_2x"/>
    <property type="match status" value="2"/>
</dbReference>
<dbReference type="Pfam" id="PF05593">
    <property type="entry name" value="RHS_repeat"/>
    <property type="match status" value="1"/>
</dbReference>
<gene>
    <name evidence="3" type="ORF">ABS648_06440</name>
</gene>
<accession>A0AAU7Y8P6</accession>
<dbReference type="RefSeq" id="WP_350447898.1">
    <property type="nucleotide sequence ID" value="NZ_CP158373.1"/>
</dbReference>